<dbReference type="InterPro" id="IPR029063">
    <property type="entry name" value="SAM-dependent_MTases_sf"/>
</dbReference>
<reference evidence="6" key="1">
    <citation type="journal article" date="2019" name="Int. J. Syst. Evol. Microbiol.">
        <title>The Global Catalogue of Microorganisms (GCM) 10K type strain sequencing project: providing services to taxonomists for standard genome sequencing and annotation.</title>
        <authorList>
            <consortium name="The Broad Institute Genomics Platform"/>
            <consortium name="The Broad Institute Genome Sequencing Center for Infectious Disease"/>
            <person name="Wu L."/>
            <person name="Ma J."/>
        </authorList>
    </citation>
    <scope>NUCLEOTIDE SEQUENCE [LARGE SCALE GENOMIC DNA]</scope>
    <source>
        <strain evidence="6">JCM 14303</strain>
    </source>
</reference>
<evidence type="ECO:0000256" key="2">
    <source>
        <dbReference type="ARBA" id="ARBA00022603"/>
    </source>
</evidence>
<name>A0ABP4KUP9_9ACTN</name>
<dbReference type="Gene3D" id="3.40.50.150">
    <property type="entry name" value="Vaccinia Virus protein VP39"/>
    <property type="match status" value="1"/>
</dbReference>
<proteinExistence type="inferred from homology"/>
<dbReference type="InterPro" id="IPR051052">
    <property type="entry name" value="Diverse_substrate_MTase"/>
</dbReference>
<dbReference type="GO" id="GO:0008168">
    <property type="term" value="F:methyltransferase activity"/>
    <property type="evidence" value="ECO:0007669"/>
    <property type="project" value="UniProtKB-KW"/>
</dbReference>
<dbReference type="GO" id="GO:0032259">
    <property type="term" value="P:methylation"/>
    <property type="evidence" value="ECO:0007669"/>
    <property type="project" value="UniProtKB-KW"/>
</dbReference>
<dbReference type="RefSeq" id="WP_344168190.1">
    <property type="nucleotide sequence ID" value="NZ_BAAANC010000001.1"/>
</dbReference>
<evidence type="ECO:0000256" key="1">
    <source>
        <dbReference type="ARBA" id="ARBA00008361"/>
    </source>
</evidence>
<dbReference type="Proteomes" id="UP001500363">
    <property type="component" value="Unassembled WGS sequence"/>
</dbReference>
<evidence type="ECO:0000259" key="4">
    <source>
        <dbReference type="Pfam" id="PF08241"/>
    </source>
</evidence>
<dbReference type="EMBL" id="BAAANC010000001">
    <property type="protein sequence ID" value="GAA1509768.1"/>
    <property type="molecule type" value="Genomic_DNA"/>
</dbReference>
<dbReference type="PANTHER" id="PTHR44942">
    <property type="entry name" value="METHYLTRANSF_11 DOMAIN-CONTAINING PROTEIN"/>
    <property type="match status" value="1"/>
</dbReference>
<dbReference type="InterPro" id="IPR013216">
    <property type="entry name" value="Methyltransf_11"/>
</dbReference>
<comment type="similarity">
    <text evidence="1">Belongs to the methyltransferase superfamily.</text>
</comment>
<feature type="domain" description="Methyltransferase type 11" evidence="4">
    <location>
        <begin position="45"/>
        <end position="134"/>
    </location>
</feature>
<keyword evidence="3" id="KW-0808">Transferase</keyword>
<dbReference type="SUPFAM" id="SSF53335">
    <property type="entry name" value="S-adenosyl-L-methionine-dependent methyltransferases"/>
    <property type="match status" value="1"/>
</dbReference>
<evidence type="ECO:0000256" key="3">
    <source>
        <dbReference type="ARBA" id="ARBA00022679"/>
    </source>
</evidence>
<protein>
    <submittedName>
        <fullName evidence="5">Class I SAM-dependent methyltransferase</fullName>
    </submittedName>
</protein>
<dbReference type="PANTHER" id="PTHR44942:SF4">
    <property type="entry name" value="METHYLTRANSFERASE TYPE 11 DOMAIN-CONTAINING PROTEIN"/>
    <property type="match status" value="1"/>
</dbReference>
<keyword evidence="2 5" id="KW-0489">Methyltransferase</keyword>
<gene>
    <name evidence="5" type="ORF">GCM10009741_03430</name>
</gene>
<dbReference type="Pfam" id="PF08241">
    <property type="entry name" value="Methyltransf_11"/>
    <property type="match status" value="1"/>
</dbReference>
<organism evidence="5 6">
    <name type="scientific">Kribbella lupini</name>
    <dbReference type="NCBI Taxonomy" id="291602"/>
    <lineage>
        <taxon>Bacteria</taxon>
        <taxon>Bacillati</taxon>
        <taxon>Actinomycetota</taxon>
        <taxon>Actinomycetes</taxon>
        <taxon>Propionibacteriales</taxon>
        <taxon>Kribbellaceae</taxon>
        <taxon>Kribbella</taxon>
    </lineage>
</organism>
<evidence type="ECO:0000313" key="5">
    <source>
        <dbReference type="EMBL" id="GAA1509768.1"/>
    </source>
</evidence>
<evidence type="ECO:0000313" key="6">
    <source>
        <dbReference type="Proteomes" id="UP001500363"/>
    </source>
</evidence>
<comment type="caution">
    <text evidence="5">The sequence shown here is derived from an EMBL/GenBank/DDBJ whole genome shotgun (WGS) entry which is preliminary data.</text>
</comment>
<sequence length="263" mass="29109">MGRLELRKTFGEDAELYDRVRPTYPIRMYDDVARMLGRVARPRVLEIGCGTGQATVPMVRRGWSVKAVELSPALGGIARDKLPELEVIVADFDTWPLPAERFDLVLSATAFHWLDPATRVGKAADALRPGGVLAVVSTHHVAGGSSEFWAEVRECYERFTDDADRSSMPTPDSVVGDEDEIAASGRFEPARVHRYEWELTYTAAEYLELLSSYSGHRALTEQARDGLYNCIRALIEASGGSVTKRYLTLLTAANRLHQPLALG</sequence>
<accession>A0ABP4KUP9</accession>
<dbReference type="CDD" id="cd02440">
    <property type="entry name" value="AdoMet_MTases"/>
    <property type="match status" value="1"/>
</dbReference>
<keyword evidence="6" id="KW-1185">Reference proteome</keyword>